<dbReference type="GO" id="GO:0016887">
    <property type="term" value="F:ATP hydrolysis activity"/>
    <property type="evidence" value="ECO:0007669"/>
    <property type="project" value="InterPro"/>
</dbReference>
<dbReference type="SMART" id="SM00382">
    <property type="entry name" value="AAA"/>
    <property type="match status" value="1"/>
</dbReference>
<proteinExistence type="predicted"/>
<reference evidence="5 8" key="1">
    <citation type="submission" date="2018-10" db="EMBL/GenBank/DDBJ databases">
        <title>Genotypes and phenotypes of Enterococci isolated from broiler chickens.</title>
        <authorList>
            <person name="Muhammad A.R."/>
            <person name="Diarra M.S."/>
        </authorList>
    </citation>
    <scope>NUCLEOTIDE SEQUENCE [LARGE SCALE GENOMIC DNA]</scope>
    <source>
        <strain evidence="5 8">LIT2 A36'</strain>
    </source>
</reference>
<evidence type="ECO:0000259" key="4">
    <source>
        <dbReference type="PROSITE" id="PS50893"/>
    </source>
</evidence>
<dbReference type="SUPFAM" id="SSF52540">
    <property type="entry name" value="P-loop containing nucleoside triphosphate hydrolases"/>
    <property type="match status" value="1"/>
</dbReference>
<keyword evidence="3 7" id="KW-0067">ATP-binding</keyword>
<dbReference type="Pfam" id="PF00005">
    <property type="entry name" value="ABC_tran"/>
    <property type="match status" value="1"/>
</dbReference>
<evidence type="ECO:0000256" key="1">
    <source>
        <dbReference type="ARBA" id="ARBA00022448"/>
    </source>
</evidence>
<keyword evidence="1" id="KW-0813">Transport</keyword>
<reference evidence="7 10" key="2">
    <citation type="submission" date="2019-02" db="EMBL/GenBank/DDBJ databases">
        <title>Bacteria dissemination in different level of health care in South Africa: the effectiveness of infections prevention and control.</title>
        <authorList>
            <person name="Shobo C."/>
            <person name="Amoako D.G."/>
            <person name="Allam M."/>
            <person name="Ismail A."/>
            <person name="Bester L.A."/>
            <person name="Essack S.Y."/>
        </authorList>
    </citation>
    <scope>NUCLEOTIDE SEQUENCE [LARGE SCALE GENOMIC DNA]</scope>
    <source>
        <strain evidence="7 10">2SIL2</strain>
    </source>
</reference>
<comment type="caution">
    <text evidence="7">The sequence shown here is derived from an EMBL/GenBank/DDBJ whole genome shotgun (WGS) entry which is preliminary data.</text>
</comment>
<evidence type="ECO:0000313" key="6">
    <source>
        <dbReference type="EMBL" id="RYU33559.1"/>
    </source>
</evidence>
<organism evidence="7 10">
    <name type="scientific">Enterococcus faecalis</name>
    <name type="common">Streptococcus faecalis</name>
    <dbReference type="NCBI Taxonomy" id="1351"/>
    <lineage>
        <taxon>Bacteria</taxon>
        <taxon>Bacillati</taxon>
        <taxon>Bacillota</taxon>
        <taxon>Bacilli</taxon>
        <taxon>Lactobacillales</taxon>
        <taxon>Enterococcaceae</taxon>
        <taxon>Enterococcus</taxon>
    </lineage>
</organism>
<dbReference type="EMBL" id="RKMZ01000005">
    <property type="protein sequence ID" value="ROX31792.1"/>
    <property type="molecule type" value="Genomic_DNA"/>
</dbReference>
<evidence type="ECO:0000313" key="8">
    <source>
        <dbReference type="Proteomes" id="UP000281488"/>
    </source>
</evidence>
<dbReference type="CDD" id="cd03230">
    <property type="entry name" value="ABC_DR_subfamily_A"/>
    <property type="match status" value="1"/>
</dbReference>
<evidence type="ECO:0000313" key="7">
    <source>
        <dbReference type="EMBL" id="TKK90694.1"/>
    </source>
</evidence>
<dbReference type="Gene3D" id="3.40.50.300">
    <property type="entry name" value="P-loop containing nucleotide triphosphate hydrolases"/>
    <property type="match status" value="1"/>
</dbReference>
<dbReference type="PANTHER" id="PTHR42939">
    <property type="entry name" value="ABC TRANSPORTER ATP-BINDING PROTEIN ALBC-RELATED"/>
    <property type="match status" value="1"/>
</dbReference>
<dbReference type="EMBL" id="SEWT01000003">
    <property type="protein sequence ID" value="RYU33559.1"/>
    <property type="molecule type" value="Genomic_DNA"/>
</dbReference>
<dbReference type="Proteomes" id="UP000305511">
    <property type="component" value="Unassembled WGS sequence"/>
</dbReference>
<dbReference type="GO" id="GO:0005524">
    <property type="term" value="F:ATP binding"/>
    <property type="evidence" value="ECO:0007669"/>
    <property type="project" value="UniProtKB-KW"/>
</dbReference>
<evidence type="ECO:0000313" key="9">
    <source>
        <dbReference type="Proteomes" id="UP000292223"/>
    </source>
</evidence>
<evidence type="ECO:0000313" key="10">
    <source>
        <dbReference type="Proteomes" id="UP000305511"/>
    </source>
</evidence>
<dbReference type="Proteomes" id="UP000292223">
    <property type="component" value="Unassembled WGS sequence"/>
</dbReference>
<dbReference type="PANTHER" id="PTHR42939:SF1">
    <property type="entry name" value="ABC TRANSPORTER ATP-BINDING PROTEIN ALBC-RELATED"/>
    <property type="match status" value="1"/>
</dbReference>
<reference evidence="6 9" key="3">
    <citation type="submission" date="2019-02" db="EMBL/GenBank/DDBJ databases">
        <title>From farm to fork: dissemination of Tn554::fexA-optrA in linezolid-resistant Enterococcus faecalis clones from chicken feces and meat in Tunisia.</title>
        <authorList>
            <person name="Tedim A.P."/>
            <person name="Elghaieb H."/>
            <person name="Abbassi M.S."/>
            <person name="Novais C."/>
            <person name="Hassen A."/>
            <person name="Peixe L."/>
            <person name="Freitas A.R."/>
        </authorList>
    </citation>
    <scope>NUCLEOTIDE SEQUENCE [LARGE SCALE GENOMIC DNA]</scope>
    <source>
        <strain evidence="6 9">728T</strain>
    </source>
</reference>
<dbReference type="InterPro" id="IPR003593">
    <property type="entry name" value="AAA+_ATPase"/>
</dbReference>
<dbReference type="InterPro" id="IPR003439">
    <property type="entry name" value="ABC_transporter-like_ATP-bd"/>
</dbReference>
<dbReference type="PROSITE" id="PS50893">
    <property type="entry name" value="ABC_TRANSPORTER_2"/>
    <property type="match status" value="1"/>
</dbReference>
<dbReference type="AlphaFoldDB" id="A0A449DQ64"/>
<dbReference type="InterPro" id="IPR051782">
    <property type="entry name" value="ABC_Transporter_VariousFunc"/>
</dbReference>
<protein>
    <submittedName>
        <fullName evidence="7">ABC transporter ATP-binding protein</fullName>
    </submittedName>
</protein>
<dbReference type="PROSITE" id="PS00211">
    <property type="entry name" value="ABC_TRANSPORTER_1"/>
    <property type="match status" value="1"/>
</dbReference>
<accession>A0A449DQ64</accession>
<dbReference type="KEGG" id="ene:ENT_29870"/>
<keyword evidence="2" id="KW-0547">Nucleotide-binding</keyword>
<feature type="domain" description="ABC transporter" evidence="4">
    <location>
        <begin position="3"/>
        <end position="231"/>
    </location>
</feature>
<dbReference type="EMBL" id="SIYF01000059">
    <property type="protein sequence ID" value="TKK90694.1"/>
    <property type="molecule type" value="Genomic_DNA"/>
</dbReference>
<name>A0A449DQ64_ENTFL</name>
<dbReference type="RefSeq" id="WP_002394777.1">
    <property type="nucleotide sequence ID" value="NZ_BJLX01000003.1"/>
</dbReference>
<dbReference type="InterPro" id="IPR017871">
    <property type="entry name" value="ABC_transporter-like_CS"/>
</dbReference>
<dbReference type="InterPro" id="IPR027417">
    <property type="entry name" value="P-loop_NTPase"/>
</dbReference>
<evidence type="ECO:0000256" key="2">
    <source>
        <dbReference type="ARBA" id="ARBA00022741"/>
    </source>
</evidence>
<evidence type="ECO:0000256" key="3">
    <source>
        <dbReference type="ARBA" id="ARBA00022840"/>
    </source>
</evidence>
<evidence type="ECO:0000313" key="5">
    <source>
        <dbReference type="EMBL" id="ROX31792.1"/>
    </source>
</evidence>
<gene>
    <name evidence="5" type="ORF">EGW16_09445</name>
    <name evidence="6" type="ORF">EU507_05235</name>
    <name evidence="7" type="ORF">EY666_02750</name>
</gene>
<dbReference type="Proteomes" id="UP000281488">
    <property type="component" value="Unassembled WGS sequence"/>
</dbReference>
<sequence>MNLVIEMITKKFEEKVIFDGASFQFQKGKIYGLLGRNGAGKTTLFNCISRNLSLDSGQIYLEEDGRQNLNYDNTEIGFVYTTPHLPAFMTAYEFVRFFIDINREKINDLQLPEEYLLTIGIASEDHHRLLKDFSHGMQNKVQMLVSLMVQPPVLLLDEPLTSFDVVAAHEMKELIIRMKSNSVIIFSTHILQLAQDLCDEVVLLHHGKLQALPANRIHEPDFEQEVVQLLLDKEALGDEPLR</sequence>